<dbReference type="PANTHER" id="PTHR13931">
    <property type="entry name" value="UBIQUITINATION FACTOR E4"/>
    <property type="match status" value="1"/>
</dbReference>
<comment type="pathway">
    <text evidence="2">Protein modification; protein ubiquitination.</text>
</comment>
<feature type="domain" description="Ubiquitin conjugation factor E4 core" evidence="6">
    <location>
        <begin position="1"/>
        <end position="61"/>
    </location>
</feature>
<dbReference type="InterPro" id="IPR019474">
    <property type="entry name" value="Ub_conjug_fac_E4_core"/>
</dbReference>
<dbReference type="EMBL" id="OU503049">
    <property type="protein sequence ID" value="CAI9776066.1"/>
    <property type="molecule type" value="Genomic_DNA"/>
</dbReference>
<dbReference type="GO" id="GO:0000151">
    <property type="term" value="C:ubiquitin ligase complex"/>
    <property type="evidence" value="ECO:0007669"/>
    <property type="project" value="InterPro"/>
</dbReference>
<evidence type="ECO:0000313" key="7">
    <source>
        <dbReference type="EMBL" id="CAI9776066.1"/>
    </source>
</evidence>
<accession>A0AAD2E5Y5</accession>
<reference evidence="7" key="1">
    <citation type="submission" date="2023-05" db="EMBL/GenBank/DDBJ databases">
        <authorList>
            <person name="Huff M."/>
        </authorList>
    </citation>
    <scope>NUCLEOTIDE SEQUENCE</scope>
</reference>
<evidence type="ECO:0000256" key="3">
    <source>
        <dbReference type="ARBA" id="ARBA00022679"/>
    </source>
</evidence>
<comment type="subcellular location">
    <subcellularLocation>
        <location evidence="1">Nucleus</location>
    </subcellularLocation>
</comment>
<protein>
    <recommendedName>
        <fullName evidence="6">Ubiquitin conjugation factor E4 core domain-containing protein</fullName>
    </recommendedName>
</protein>
<keyword evidence="4" id="KW-0833">Ubl conjugation pathway</keyword>
<name>A0AAD2E5Y5_9LAMI</name>
<gene>
    <name evidence="7" type="ORF">FPE_LOCUS23496</name>
</gene>
<dbReference type="GO" id="GO:0006511">
    <property type="term" value="P:ubiquitin-dependent protein catabolic process"/>
    <property type="evidence" value="ECO:0007669"/>
    <property type="project" value="InterPro"/>
</dbReference>
<evidence type="ECO:0000256" key="1">
    <source>
        <dbReference type="ARBA" id="ARBA00004123"/>
    </source>
</evidence>
<evidence type="ECO:0000256" key="4">
    <source>
        <dbReference type="ARBA" id="ARBA00022786"/>
    </source>
</evidence>
<sequence>MFVNFSAIMLRFCEPFLDANMSKKDKVDPKYVFDSNRLELRGLTVLHASSEEISNWINRINPGKADVSANNSDGENRLLLVQAVKQMRFLSFKVIDQCQVVARKPNTRSFVNASSWLPGCLTWDY</sequence>
<dbReference type="GO" id="GO:0036503">
    <property type="term" value="P:ERAD pathway"/>
    <property type="evidence" value="ECO:0007669"/>
    <property type="project" value="InterPro"/>
</dbReference>
<evidence type="ECO:0000256" key="5">
    <source>
        <dbReference type="ARBA" id="ARBA00023242"/>
    </source>
</evidence>
<dbReference type="Pfam" id="PF10408">
    <property type="entry name" value="Ufd2P_core"/>
    <property type="match status" value="1"/>
</dbReference>
<evidence type="ECO:0000259" key="6">
    <source>
        <dbReference type="Pfam" id="PF10408"/>
    </source>
</evidence>
<organism evidence="7 8">
    <name type="scientific">Fraxinus pennsylvanica</name>
    <dbReference type="NCBI Taxonomy" id="56036"/>
    <lineage>
        <taxon>Eukaryota</taxon>
        <taxon>Viridiplantae</taxon>
        <taxon>Streptophyta</taxon>
        <taxon>Embryophyta</taxon>
        <taxon>Tracheophyta</taxon>
        <taxon>Spermatophyta</taxon>
        <taxon>Magnoliopsida</taxon>
        <taxon>eudicotyledons</taxon>
        <taxon>Gunneridae</taxon>
        <taxon>Pentapetalae</taxon>
        <taxon>asterids</taxon>
        <taxon>lamiids</taxon>
        <taxon>Lamiales</taxon>
        <taxon>Oleaceae</taxon>
        <taxon>Oleeae</taxon>
        <taxon>Fraxinus</taxon>
    </lineage>
</organism>
<dbReference type="InterPro" id="IPR045132">
    <property type="entry name" value="UBE4"/>
</dbReference>
<keyword evidence="8" id="KW-1185">Reference proteome</keyword>
<dbReference type="PANTHER" id="PTHR13931:SF2">
    <property type="entry name" value="UBIQUITIN CONJUGATION FACTOR E4 B"/>
    <property type="match status" value="1"/>
</dbReference>
<evidence type="ECO:0000313" key="8">
    <source>
        <dbReference type="Proteomes" id="UP000834106"/>
    </source>
</evidence>
<dbReference type="GO" id="GO:0005737">
    <property type="term" value="C:cytoplasm"/>
    <property type="evidence" value="ECO:0007669"/>
    <property type="project" value="TreeGrafter"/>
</dbReference>
<keyword evidence="3" id="KW-0808">Transferase</keyword>
<keyword evidence="5" id="KW-0539">Nucleus</keyword>
<dbReference type="Proteomes" id="UP000834106">
    <property type="component" value="Chromosome 14"/>
</dbReference>
<evidence type="ECO:0000256" key="2">
    <source>
        <dbReference type="ARBA" id="ARBA00004906"/>
    </source>
</evidence>
<proteinExistence type="predicted"/>
<dbReference type="GO" id="GO:0005634">
    <property type="term" value="C:nucleus"/>
    <property type="evidence" value="ECO:0007669"/>
    <property type="project" value="UniProtKB-SubCell"/>
</dbReference>
<dbReference type="GO" id="GO:0034450">
    <property type="term" value="F:ubiquitin-ubiquitin ligase activity"/>
    <property type="evidence" value="ECO:0007669"/>
    <property type="project" value="InterPro"/>
</dbReference>
<dbReference type="GO" id="GO:0000209">
    <property type="term" value="P:protein polyubiquitination"/>
    <property type="evidence" value="ECO:0007669"/>
    <property type="project" value="TreeGrafter"/>
</dbReference>
<dbReference type="AlphaFoldDB" id="A0AAD2E5Y5"/>